<dbReference type="Proteomes" id="UP001526201">
    <property type="component" value="Unassembled WGS sequence"/>
</dbReference>
<organism evidence="1 2">
    <name type="scientific">Mycolicibacterium komossense</name>
    <dbReference type="NCBI Taxonomy" id="1779"/>
    <lineage>
        <taxon>Bacteria</taxon>
        <taxon>Bacillati</taxon>
        <taxon>Actinomycetota</taxon>
        <taxon>Actinomycetes</taxon>
        <taxon>Mycobacteriales</taxon>
        <taxon>Mycobacteriaceae</taxon>
        <taxon>Mycolicibacterium</taxon>
    </lineage>
</organism>
<proteinExistence type="predicted"/>
<reference evidence="1 2" key="1">
    <citation type="journal article" date="2022" name="BMC Genomics">
        <title>Comparative genome analysis of mycobacteria focusing on tRNA and non-coding RNA.</title>
        <authorList>
            <person name="Behra P.R.K."/>
            <person name="Pettersson B.M.F."/>
            <person name="Ramesh M."/>
            <person name="Das S."/>
            <person name="Dasgupta S."/>
            <person name="Kirsebom L.A."/>
        </authorList>
    </citation>
    <scope>NUCLEOTIDE SEQUENCE [LARGE SCALE GENOMIC DNA]</scope>
    <source>
        <strain evidence="1 2">DSM 44078</strain>
    </source>
</reference>
<sequence>MLKADIEHLTTSGVAVTHHGEDVAMQHAAADERIETAQRGWQGLSAVAMSARAEAWQTTTSALLTRMSDHAQGLHGTALEFVEMESTNADLFESLAPAPPQQ</sequence>
<comment type="caution">
    <text evidence="1">The sequence shown here is derived from an EMBL/GenBank/DDBJ whole genome shotgun (WGS) entry which is preliminary data.</text>
</comment>
<accession>A0ABT3C8V4</accession>
<dbReference type="SUPFAM" id="SSF140453">
    <property type="entry name" value="EsxAB dimer-like"/>
    <property type="match status" value="1"/>
</dbReference>
<dbReference type="InterPro" id="IPR036689">
    <property type="entry name" value="ESAT-6-like_sf"/>
</dbReference>
<gene>
    <name evidence="1" type="ORF">H7J73_07560</name>
</gene>
<evidence type="ECO:0000313" key="1">
    <source>
        <dbReference type="EMBL" id="MCV7225888.1"/>
    </source>
</evidence>
<evidence type="ECO:0000313" key="2">
    <source>
        <dbReference type="Proteomes" id="UP001526201"/>
    </source>
</evidence>
<dbReference type="RefSeq" id="WP_264066731.1">
    <property type="nucleotide sequence ID" value="NZ_JACKTY010000020.1"/>
</dbReference>
<dbReference type="EMBL" id="JACKTY010000020">
    <property type="protein sequence ID" value="MCV7225888.1"/>
    <property type="molecule type" value="Genomic_DNA"/>
</dbReference>
<evidence type="ECO:0008006" key="3">
    <source>
        <dbReference type="Google" id="ProtNLM"/>
    </source>
</evidence>
<name>A0ABT3C8V4_9MYCO</name>
<dbReference type="Gene3D" id="1.10.287.1060">
    <property type="entry name" value="ESAT-6-like"/>
    <property type="match status" value="1"/>
</dbReference>
<keyword evidence="2" id="KW-1185">Reference proteome</keyword>
<protein>
    <recommendedName>
        <fullName evidence="3">WXG100 family type VII secretion target</fullName>
    </recommendedName>
</protein>